<dbReference type="Proteomes" id="UP001168540">
    <property type="component" value="Unassembled WGS sequence"/>
</dbReference>
<dbReference type="InterPro" id="IPR011856">
    <property type="entry name" value="tRNA_endonuc-like_dom_sf"/>
</dbReference>
<evidence type="ECO:0000313" key="3">
    <source>
        <dbReference type="EMBL" id="MDN0075416.1"/>
    </source>
</evidence>
<dbReference type="EMBL" id="JAUEDK010000017">
    <property type="protein sequence ID" value="MDN0075416.1"/>
    <property type="molecule type" value="Genomic_DNA"/>
</dbReference>
<dbReference type="SUPFAM" id="SSF52980">
    <property type="entry name" value="Restriction endonuclease-like"/>
    <property type="match status" value="1"/>
</dbReference>
<comment type="caution">
    <text evidence="3">The sequence shown here is derived from an EMBL/GenBank/DDBJ whole genome shotgun (WGS) entry which is preliminary data.</text>
</comment>
<gene>
    <name evidence="3" type="ORF">QU481_10990</name>
</gene>
<dbReference type="CDD" id="cd22362">
    <property type="entry name" value="TnsA_endonuclease-like"/>
    <property type="match status" value="1"/>
</dbReference>
<feature type="domain" description="TnsA endonuclease C-terminal" evidence="1">
    <location>
        <begin position="170"/>
        <end position="253"/>
    </location>
</feature>
<dbReference type="Gene3D" id="3.40.1350.10">
    <property type="match status" value="1"/>
</dbReference>
<accession>A0ABT7XNR9</accession>
<organism evidence="3 4">
    <name type="scientific">Crenobacter oryzisoli</name>
    <dbReference type="NCBI Taxonomy" id="3056844"/>
    <lineage>
        <taxon>Bacteria</taxon>
        <taxon>Pseudomonadati</taxon>
        <taxon>Pseudomonadota</taxon>
        <taxon>Betaproteobacteria</taxon>
        <taxon>Neisseriales</taxon>
        <taxon>Neisseriaceae</taxon>
        <taxon>Crenobacter</taxon>
    </lineage>
</organism>
<evidence type="ECO:0000259" key="1">
    <source>
        <dbReference type="Pfam" id="PF08721"/>
    </source>
</evidence>
<dbReference type="InterPro" id="IPR036388">
    <property type="entry name" value="WH-like_DNA-bd_sf"/>
</dbReference>
<evidence type="ECO:0000259" key="2">
    <source>
        <dbReference type="Pfam" id="PF08722"/>
    </source>
</evidence>
<dbReference type="InterPro" id="IPR014833">
    <property type="entry name" value="TnsA_N"/>
</dbReference>
<keyword evidence="3" id="KW-0540">Nuclease</keyword>
<dbReference type="Pfam" id="PF08722">
    <property type="entry name" value="Tn7_TnsA-like_N"/>
    <property type="match status" value="1"/>
</dbReference>
<keyword evidence="4" id="KW-1185">Reference proteome</keyword>
<dbReference type="RefSeq" id="WP_289830025.1">
    <property type="nucleotide sequence ID" value="NZ_JAUEDK010000017.1"/>
</dbReference>
<protein>
    <submittedName>
        <fullName evidence="3">TnsA endonuclease N-terminal domain-containing protein</fullName>
    </submittedName>
</protein>
<dbReference type="Pfam" id="PF08721">
    <property type="entry name" value="Tn7_Tnp_TnsA_C"/>
    <property type="match status" value="1"/>
</dbReference>
<sequence>MSKIKWSEEKILQWQAEGRGKGTGANYQPWLKVTDFSSRGNSRRVFSQKTGRAHHFFSDVEWHLFLLLEHANDIIDIREQYPLDREDTIAIATRLGIRHPTDPETRVSTVMTCDILVTRQVGQDRILEAFNCKRLEEAENTRSIEKLEIQHSYFNGCDIAHRLIFHTMLPMVKVKNIEWMRNAHIISRDEIEPYEGYYRDHCERMMCELARDPQDVSVSEFSENYDTRHGVITGTGLRAIRMLLSQGIIVANLNELSIAGAPVSRLHPTGKNLQKVGG</sequence>
<name>A0ABT7XNR9_9NEIS</name>
<dbReference type="GO" id="GO:0004519">
    <property type="term" value="F:endonuclease activity"/>
    <property type="evidence" value="ECO:0007669"/>
    <property type="project" value="UniProtKB-KW"/>
</dbReference>
<dbReference type="Gene3D" id="1.10.10.10">
    <property type="entry name" value="Winged helix-like DNA-binding domain superfamily/Winged helix DNA-binding domain"/>
    <property type="match status" value="1"/>
</dbReference>
<proteinExistence type="predicted"/>
<evidence type="ECO:0000313" key="4">
    <source>
        <dbReference type="Proteomes" id="UP001168540"/>
    </source>
</evidence>
<keyword evidence="3" id="KW-0378">Hydrolase</keyword>
<keyword evidence="3" id="KW-0255">Endonuclease</keyword>
<dbReference type="InterPro" id="IPR014832">
    <property type="entry name" value="TnsA_C"/>
</dbReference>
<feature type="domain" description="TnsA endonuclease N-terminal" evidence="2">
    <location>
        <begin position="72"/>
        <end position="164"/>
    </location>
</feature>
<reference evidence="3" key="1">
    <citation type="submission" date="2023-06" db="EMBL/GenBank/DDBJ databases">
        <authorList>
            <person name="Zhang S."/>
        </authorList>
    </citation>
    <scope>NUCLEOTIDE SEQUENCE</scope>
    <source>
        <strain evidence="3">SG2303</strain>
    </source>
</reference>
<dbReference type="InterPro" id="IPR011335">
    <property type="entry name" value="Restrct_endonuc-II-like"/>
</dbReference>